<dbReference type="GO" id="GO:0004930">
    <property type="term" value="F:G protein-coupled receptor activity"/>
    <property type="evidence" value="ECO:0007669"/>
    <property type="project" value="UniProtKB-KW"/>
</dbReference>
<dbReference type="PANTHER" id="PTHR24246">
    <property type="entry name" value="OLFACTORY RECEPTOR AND ADENOSINE RECEPTOR"/>
    <property type="match status" value="1"/>
</dbReference>
<name>A0A9Q0X6Y0_9SAUR</name>
<dbReference type="SUPFAM" id="SSF81321">
    <property type="entry name" value="Family A G protein-coupled receptor-like"/>
    <property type="match status" value="1"/>
</dbReference>
<evidence type="ECO:0000256" key="10">
    <source>
        <dbReference type="SAM" id="Phobius"/>
    </source>
</evidence>
<evidence type="ECO:0000256" key="5">
    <source>
        <dbReference type="ARBA" id="ARBA00023040"/>
    </source>
</evidence>
<evidence type="ECO:0000256" key="3">
    <source>
        <dbReference type="ARBA" id="ARBA00022692"/>
    </source>
</evidence>
<dbReference type="Gene3D" id="1.20.1070.10">
    <property type="entry name" value="Rhodopsin 7-helix transmembrane proteins"/>
    <property type="match status" value="1"/>
</dbReference>
<dbReference type="PANTHER" id="PTHR24246:SF27">
    <property type="entry name" value="ADENOSINE RECEPTOR, ISOFORM A"/>
    <property type="match status" value="1"/>
</dbReference>
<feature type="domain" description="G-protein coupled receptors family 1 profile" evidence="11">
    <location>
        <begin position="21"/>
        <end position="131"/>
    </location>
</feature>
<feature type="transmembrane region" description="Helical" evidence="10">
    <location>
        <begin position="43"/>
        <end position="64"/>
    </location>
</feature>
<dbReference type="GO" id="GO:0005886">
    <property type="term" value="C:plasma membrane"/>
    <property type="evidence" value="ECO:0007669"/>
    <property type="project" value="UniProtKB-SubCell"/>
</dbReference>
<comment type="caution">
    <text evidence="12">The sequence shown here is derived from an EMBL/GenBank/DDBJ whole genome shotgun (WGS) entry which is preliminary data.</text>
</comment>
<keyword evidence="6 10" id="KW-0472">Membrane</keyword>
<dbReference type="Proteomes" id="UP001142489">
    <property type="component" value="Unassembled WGS sequence"/>
</dbReference>
<evidence type="ECO:0000256" key="8">
    <source>
        <dbReference type="ARBA" id="ARBA00023180"/>
    </source>
</evidence>
<keyword evidence="5" id="KW-0297">G-protein coupled receptor</keyword>
<dbReference type="PROSITE" id="PS50262">
    <property type="entry name" value="G_PROTEIN_RECEP_F1_2"/>
    <property type="match status" value="1"/>
</dbReference>
<proteinExistence type="predicted"/>
<protein>
    <recommendedName>
        <fullName evidence="11">G-protein coupled receptors family 1 profile domain-containing protein</fullName>
    </recommendedName>
</protein>
<evidence type="ECO:0000313" key="12">
    <source>
        <dbReference type="EMBL" id="KAJ7304023.1"/>
    </source>
</evidence>
<keyword evidence="7" id="KW-0675">Receptor</keyword>
<dbReference type="InterPro" id="IPR000276">
    <property type="entry name" value="GPCR_Rhodpsn"/>
</dbReference>
<evidence type="ECO:0000256" key="6">
    <source>
        <dbReference type="ARBA" id="ARBA00023136"/>
    </source>
</evidence>
<dbReference type="Pfam" id="PF00001">
    <property type="entry name" value="7tm_1"/>
    <property type="match status" value="1"/>
</dbReference>
<feature type="transmembrane region" description="Helical" evidence="10">
    <location>
        <begin position="6"/>
        <end position="31"/>
    </location>
</feature>
<sequence length="131" mass="14578">MDVYFGFLVLECVLAVAVIAINLLVCATVFLHKELRCITNYLIVFLALADFGVGAFAIPFSVVLSMEYTLCFYACLFLNCFPLVTAQFSILLLLVIAINAHLKIKLPNRQGQAVCFQLWVVVADVLVRRSV</sequence>
<feature type="transmembrane region" description="Helical" evidence="10">
    <location>
        <begin position="76"/>
        <end position="100"/>
    </location>
</feature>
<organism evidence="12 13">
    <name type="scientific">Phrynocephalus forsythii</name>
    <dbReference type="NCBI Taxonomy" id="171643"/>
    <lineage>
        <taxon>Eukaryota</taxon>
        <taxon>Metazoa</taxon>
        <taxon>Chordata</taxon>
        <taxon>Craniata</taxon>
        <taxon>Vertebrata</taxon>
        <taxon>Euteleostomi</taxon>
        <taxon>Lepidosauria</taxon>
        <taxon>Squamata</taxon>
        <taxon>Bifurcata</taxon>
        <taxon>Unidentata</taxon>
        <taxon>Episquamata</taxon>
        <taxon>Toxicofera</taxon>
        <taxon>Iguania</taxon>
        <taxon>Acrodonta</taxon>
        <taxon>Agamidae</taxon>
        <taxon>Agaminae</taxon>
        <taxon>Phrynocephalus</taxon>
    </lineage>
</organism>
<evidence type="ECO:0000256" key="2">
    <source>
        <dbReference type="ARBA" id="ARBA00022475"/>
    </source>
</evidence>
<keyword evidence="3 10" id="KW-0812">Transmembrane</keyword>
<evidence type="ECO:0000256" key="1">
    <source>
        <dbReference type="ARBA" id="ARBA00004651"/>
    </source>
</evidence>
<keyword evidence="4 10" id="KW-1133">Transmembrane helix</keyword>
<keyword evidence="8" id="KW-0325">Glycoprotein</keyword>
<keyword evidence="9" id="KW-0807">Transducer</keyword>
<dbReference type="AlphaFoldDB" id="A0A9Q0X6Y0"/>
<evidence type="ECO:0000256" key="4">
    <source>
        <dbReference type="ARBA" id="ARBA00022989"/>
    </source>
</evidence>
<evidence type="ECO:0000259" key="11">
    <source>
        <dbReference type="PROSITE" id="PS50262"/>
    </source>
</evidence>
<dbReference type="PRINTS" id="PR00237">
    <property type="entry name" value="GPCRRHODOPSN"/>
</dbReference>
<gene>
    <name evidence="12" type="ORF">JRQ81_011542</name>
</gene>
<keyword evidence="2" id="KW-1003">Cell membrane</keyword>
<dbReference type="OrthoDB" id="284782at2759"/>
<dbReference type="EMBL" id="JAPFRF010000023">
    <property type="protein sequence ID" value="KAJ7304023.1"/>
    <property type="molecule type" value="Genomic_DNA"/>
</dbReference>
<evidence type="ECO:0000256" key="9">
    <source>
        <dbReference type="ARBA" id="ARBA00023224"/>
    </source>
</evidence>
<evidence type="ECO:0000256" key="7">
    <source>
        <dbReference type="ARBA" id="ARBA00023170"/>
    </source>
</evidence>
<evidence type="ECO:0000313" key="13">
    <source>
        <dbReference type="Proteomes" id="UP001142489"/>
    </source>
</evidence>
<dbReference type="InterPro" id="IPR017452">
    <property type="entry name" value="GPCR_Rhodpsn_7TM"/>
</dbReference>
<keyword evidence="13" id="KW-1185">Reference proteome</keyword>
<comment type="subcellular location">
    <subcellularLocation>
        <location evidence="1">Cell membrane</location>
        <topology evidence="1">Multi-pass membrane protein</topology>
    </subcellularLocation>
</comment>
<accession>A0A9Q0X6Y0</accession>
<reference evidence="12" key="1">
    <citation type="journal article" date="2023" name="DNA Res.">
        <title>Chromosome-level genome assembly of Phrynocephalus forsythii using third-generation DNA sequencing and Hi-C analysis.</title>
        <authorList>
            <person name="Qi Y."/>
            <person name="Zhao W."/>
            <person name="Zhao Y."/>
            <person name="Niu C."/>
            <person name="Cao S."/>
            <person name="Zhang Y."/>
        </authorList>
    </citation>
    <scope>NUCLEOTIDE SEQUENCE</scope>
    <source>
        <tissue evidence="12">Muscle</tissue>
    </source>
</reference>